<comment type="caution">
    <text evidence="2">The sequence shown here is derived from an EMBL/GenBank/DDBJ whole genome shotgun (WGS) entry which is preliminary data.</text>
</comment>
<dbReference type="Proteomes" id="UP000035762">
    <property type="component" value="Unassembled WGS sequence"/>
</dbReference>
<protein>
    <submittedName>
        <fullName evidence="2">Uncharacterized protein</fullName>
    </submittedName>
</protein>
<gene>
    <name evidence="2" type="ORF">BN961_02407</name>
</gene>
<reference evidence="2 3" key="1">
    <citation type="journal article" date="2014" name="Genome Announc.">
        <title>Genome Sequence of Afipia felis Strain 76713, Isolated in Hospital Water Using an Amoeba Co-Culture Procedure.</title>
        <authorList>
            <person name="Benamar S."/>
            <person name="La Scola B."/>
            <person name="Croce O."/>
        </authorList>
    </citation>
    <scope>NUCLEOTIDE SEQUENCE [LARGE SCALE GENOMIC DNA]</scope>
    <source>
        <strain evidence="2 3">76713</strain>
    </source>
</reference>
<dbReference type="OrthoDB" id="8138983at2"/>
<proteinExistence type="predicted"/>
<evidence type="ECO:0000313" key="2">
    <source>
        <dbReference type="EMBL" id="CEG08986.1"/>
    </source>
</evidence>
<name>A0A090MNN0_AFIFE</name>
<dbReference type="AlphaFoldDB" id="A0A090MNN0"/>
<keyword evidence="3" id="KW-1185">Reference proteome</keyword>
<accession>A0A090MNN0</accession>
<feature type="chain" id="PRO_5001859975" evidence="1">
    <location>
        <begin position="22"/>
        <end position="118"/>
    </location>
</feature>
<evidence type="ECO:0000256" key="1">
    <source>
        <dbReference type="SAM" id="SignalP"/>
    </source>
</evidence>
<evidence type="ECO:0000313" key="3">
    <source>
        <dbReference type="Proteomes" id="UP000035762"/>
    </source>
</evidence>
<organism evidence="2 3">
    <name type="scientific">Afipia felis</name>
    <name type="common">Cat scratch disease bacillus</name>
    <dbReference type="NCBI Taxonomy" id="1035"/>
    <lineage>
        <taxon>Bacteria</taxon>
        <taxon>Pseudomonadati</taxon>
        <taxon>Pseudomonadota</taxon>
        <taxon>Alphaproteobacteria</taxon>
        <taxon>Hyphomicrobiales</taxon>
        <taxon>Nitrobacteraceae</taxon>
        <taxon>Afipia</taxon>
    </lineage>
</organism>
<dbReference type="EMBL" id="CCAZ020000001">
    <property type="protein sequence ID" value="CEG08986.1"/>
    <property type="molecule type" value="Genomic_DNA"/>
</dbReference>
<keyword evidence="1" id="KW-0732">Signal</keyword>
<sequence length="118" mass="12725">MRILPIAIAVALMSMSAPVVAQEASVKPAKASVLHIAMSEVAIMRCHAALKLKAEQEKHWPAVVAALRALSRGPVTEEAVRRAAPAVTPLLETLDDRQRQVAMNFAQRAGLTQYASLF</sequence>
<feature type="signal peptide" evidence="1">
    <location>
        <begin position="1"/>
        <end position="21"/>
    </location>
</feature>